<dbReference type="AlphaFoldDB" id="A0AAD2D4T7"/>
<evidence type="ECO:0000313" key="2">
    <source>
        <dbReference type="EMBL" id="CAI2381139.1"/>
    </source>
</evidence>
<name>A0AAD2D4T7_EUPCR</name>
<reference evidence="2" key="1">
    <citation type="submission" date="2023-07" db="EMBL/GenBank/DDBJ databases">
        <authorList>
            <consortium name="AG Swart"/>
            <person name="Singh M."/>
            <person name="Singh A."/>
            <person name="Seah K."/>
            <person name="Emmerich C."/>
        </authorList>
    </citation>
    <scope>NUCLEOTIDE SEQUENCE</scope>
    <source>
        <strain evidence="2">DP1</strain>
    </source>
</reference>
<feature type="transmembrane region" description="Helical" evidence="1">
    <location>
        <begin position="71"/>
        <end position="89"/>
    </location>
</feature>
<evidence type="ECO:0000256" key="1">
    <source>
        <dbReference type="SAM" id="Phobius"/>
    </source>
</evidence>
<feature type="transmembrane region" description="Helical" evidence="1">
    <location>
        <begin position="9"/>
        <end position="29"/>
    </location>
</feature>
<organism evidence="2 3">
    <name type="scientific">Euplotes crassus</name>
    <dbReference type="NCBI Taxonomy" id="5936"/>
    <lineage>
        <taxon>Eukaryota</taxon>
        <taxon>Sar</taxon>
        <taxon>Alveolata</taxon>
        <taxon>Ciliophora</taxon>
        <taxon>Intramacronucleata</taxon>
        <taxon>Spirotrichea</taxon>
        <taxon>Hypotrichia</taxon>
        <taxon>Euplotida</taxon>
        <taxon>Euplotidae</taxon>
        <taxon>Moneuplotes</taxon>
    </lineage>
</organism>
<keyword evidence="3" id="KW-1185">Reference proteome</keyword>
<keyword evidence="1" id="KW-0812">Transmembrane</keyword>
<gene>
    <name evidence="2" type="ORF">ECRASSUSDP1_LOCUS22585</name>
</gene>
<sequence>MRKIHYEIWWYGQCFWLLPSFLCFMYNFIYHSDYSKKVCPDDPDCDRRKKNDDSEFKETIKGHALDNFFRIFVYFGIAYYSIDTIYLAVKYGFDMVPCCYTLFLHHIPTVIAAYFMTKLNHYPWFLSFSIFFHCFLIIWPQHKWLNYIYIQGFFCFLYKSNTNPFKRSPLYRKIFWSVLSLFVPTFMLWWFKCSNQNAF</sequence>
<comment type="caution">
    <text evidence="2">The sequence shown here is derived from an EMBL/GenBank/DDBJ whole genome shotgun (WGS) entry which is preliminary data.</text>
</comment>
<accession>A0AAD2D4T7</accession>
<proteinExistence type="predicted"/>
<feature type="transmembrane region" description="Helical" evidence="1">
    <location>
        <begin position="174"/>
        <end position="191"/>
    </location>
</feature>
<dbReference type="Proteomes" id="UP001295684">
    <property type="component" value="Unassembled WGS sequence"/>
</dbReference>
<keyword evidence="1" id="KW-0472">Membrane</keyword>
<keyword evidence="1" id="KW-1133">Transmembrane helix</keyword>
<protein>
    <submittedName>
        <fullName evidence="2">Uncharacterized protein</fullName>
    </submittedName>
</protein>
<feature type="transmembrane region" description="Helical" evidence="1">
    <location>
        <begin position="122"/>
        <end position="139"/>
    </location>
</feature>
<dbReference type="EMBL" id="CAMPGE010023171">
    <property type="protein sequence ID" value="CAI2381139.1"/>
    <property type="molecule type" value="Genomic_DNA"/>
</dbReference>
<feature type="transmembrane region" description="Helical" evidence="1">
    <location>
        <begin position="96"/>
        <end position="116"/>
    </location>
</feature>
<evidence type="ECO:0000313" key="3">
    <source>
        <dbReference type="Proteomes" id="UP001295684"/>
    </source>
</evidence>